<dbReference type="OrthoDB" id="93327at2759"/>
<dbReference type="Pfam" id="PF08477">
    <property type="entry name" value="Roc"/>
    <property type="match status" value="1"/>
</dbReference>
<sequence length="125" mass="13651">ACREAGVHPVVDIPEEILVQGADKLRLYLDELVKGVSAISELKVLMVGPQAVGKTSLANALTLEEGRKAKLTGEGNERATISVDIRQLEFDAREDGCTGKISLWDFGGQQEYYMTHSLFISSRSL</sequence>
<reference evidence="4 5" key="1">
    <citation type="submission" date="2017-12" db="EMBL/GenBank/DDBJ databases">
        <title>Sequencing, de novo assembly and annotation of complete genome of a new Thraustochytrid species, strain FCC1311.</title>
        <authorList>
            <person name="Sedici K."/>
            <person name="Godart F."/>
            <person name="Aiese Cigliano R."/>
            <person name="Sanseverino W."/>
            <person name="Barakat M."/>
            <person name="Ortet P."/>
            <person name="Marechal E."/>
            <person name="Cagnac O."/>
            <person name="Amato A."/>
        </authorList>
    </citation>
    <scope>NUCLEOTIDE SEQUENCE [LARGE SCALE GENOMIC DNA]</scope>
</reference>
<dbReference type="Proteomes" id="UP000241890">
    <property type="component" value="Unassembled WGS sequence"/>
</dbReference>
<dbReference type="PROSITE" id="PS51424">
    <property type="entry name" value="ROC"/>
    <property type="match status" value="1"/>
</dbReference>
<evidence type="ECO:0000313" key="4">
    <source>
        <dbReference type="EMBL" id="GBG16088.1"/>
    </source>
</evidence>
<dbReference type="GO" id="GO:0000166">
    <property type="term" value="F:nucleotide binding"/>
    <property type="evidence" value="ECO:0007669"/>
    <property type="project" value="UniProtKB-KW"/>
</dbReference>
<accession>A0A2R5FFS4</accession>
<evidence type="ECO:0000256" key="1">
    <source>
        <dbReference type="ARBA" id="ARBA00022737"/>
    </source>
</evidence>
<dbReference type="InterPro" id="IPR027417">
    <property type="entry name" value="P-loop_NTPase"/>
</dbReference>
<dbReference type="InParanoid" id="A0A2R5FFS4"/>
<feature type="domain" description="Roc" evidence="3">
    <location>
        <begin position="35"/>
        <end position="125"/>
    </location>
</feature>
<evidence type="ECO:0000259" key="3">
    <source>
        <dbReference type="PROSITE" id="PS51424"/>
    </source>
</evidence>
<dbReference type="PRINTS" id="PR00449">
    <property type="entry name" value="RASTRNSFRMNG"/>
</dbReference>
<proteinExistence type="predicted"/>
<dbReference type="EMBL" id="BEYU01002112">
    <property type="protein sequence ID" value="GBG16088.1"/>
    <property type="molecule type" value="Genomic_DNA"/>
</dbReference>
<gene>
    <name evidence="4" type="ORF">FCC1311_118462</name>
</gene>
<dbReference type="Gene3D" id="3.30.70.1390">
    <property type="entry name" value="ROC domain from the Parkinson's disease-associated leucine-rich repeat kinase 2"/>
    <property type="match status" value="1"/>
</dbReference>
<keyword evidence="5" id="KW-1185">Reference proteome</keyword>
<dbReference type="InterPro" id="IPR020859">
    <property type="entry name" value="ROC"/>
</dbReference>
<dbReference type="AlphaFoldDB" id="A0A2R5FFS4"/>
<evidence type="ECO:0000313" key="5">
    <source>
        <dbReference type="Proteomes" id="UP000241890"/>
    </source>
</evidence>
<keyword evidence="1" id="KW-0677">Repeat</keyword>
<evidence type="ECO:0000256" key="2">
    <source>
        <dbReference type="ARBA" id="ARBA00022741"/>
    </source>
</evidence>
<protein>
    <submittedName>
        <fullName evidence="4">Ras-related protein Rab-11A</fullName>
    </submittedName>
</protein>
<name>A0A2R5FFS4_9STRA</name>
<comment type="caution">
    <text evidence="4">The sequence shown here is derived from an EMBL/GenBank/DDBJ whole genome shotgun (WGS) entry which is preliminary data.</text>
</comment>
<organism evidence="4 5">
    <name type="scientific">Hondaea fermentalgiana</name>
    <dbReference type="NCBI Taxonomy" id="2315210"/>
    <lineage>
        <taxon>Eukaryota</taxon>
        <taxon>Sar</taxon>
        <taxon>Stramenopiles</taxon>
        <taxon>Bigyra</taxon>
        <taxon>Labyrinthulomycetes</taxon>
        <taxon>Thraustochytrida</taxon>
        <taxon>Thraustochytriidae</taxon>
        <taxon>Hondaea</taxon>
    </lineage>
</organism>
<dbReference type="SUPFAM" id="SSF52540">
    <property type="entry name" value="P-loop containing nucleoside triphosphate hydrolases"/>
    <property type="match status" value="1"/>
</dbReference>
<keyword evidence="2" id="KW-0547">Nucleotide-binding</keyword>
<feature type="non-terminal residue" evidence="4">
    <location>
        <position position="125"/>
    </location>
</feature>
<feature type="non-terminal residue" evidence="4">
    <location>
        <position position="1"/>
    </location>
</feature>